<dbReference type="EMBL" id="GGEC01069560">
    <property type="protein sequence ID" value="MBX50044.1"/>
    <property type="molecule type" value="Transcribed_RNA"/>
</dbReference>
<name>A0A2P2P5L3_RHIMU</name>
<reference evidence="1" key="1">
    <citation type="submission" date="2018-02" db="EMBL/GenBank/DDBJ databases">
        <title>Rhizophora mucronata_Transcriptome.</title>
        <authorList>
            <person name="Meera S.P."/>
            <person name="Sreeshan A."/>
            <person name="Augustine A."/>
        </authorList>
    </citation>
    <scope>NUCLEOTIDE SEQUENCE</scope>
    <source>
        <tissue evidence="1">Leaf</tissue>
    </source>
</reference>
<evidence type="ECO:0000313" key="1">
    <source>
        <dbReference type="EMBL" id="MBX50044.1"/>
    </source>
</evidence>
<organism evidence="1">
    <name type="scientific">Rhizophora mucronata</name>
    <name type="common">Asiatic mangrove</name>
    <dbReference type="NCBI Taxonomy" id="61149"/>
    <lineage>
        <taxon>Eukaryota</taxon>
        <taxon>Viridiplantae</taxon>
        <taxon>Streptophyta</taxon>
        <taxon>Embryophyta</taxon>
        <taxon>Tracheophyta</taxon>
        <taxon>Spermatophyta</taxon>
        <taxon>Magnoliopsida</taxon>
        <taxon>eudicotyledons</taxon>
        <taxon>Gunneridae</taxon>
        <taxon>Pentapetalae</taxon>
        <taxon>rosids</taxon>
        <taxon>fabids</taxon>
        <taxon>Malpighiales</taxon>
        <taxon>Rhizophoraceae</taxon>
        <taxon>Rhizophora</taxon>
    </lineage>
</organism>
<sequence>MLKVTCSHLLLNFNRSPSNIQKHDYSLQILS</sequence>
<proteinExistence type="predicted"/>
<accession>A0A2P2P5L3</accession>
<protein>
    <submittedName>
        <fullName evidence="1">Uncharacterized protein</fullName>
    </submittedName>
</protein>
<dbReference type="AlphaFoldDB" id="A0A2P2P5L3"/>